<comment type="caution">
    <text evidence="2">The sequence shown here is derived from an EMBL/GenBank/DDBJ whole genome shotgun (WGS) entry which is preliminary data.</text>
</comment>
<evidence type="ECO:0000256" key="1">
    <source>
        <dbReference type="SAM" id="MobiDB-lite"/>
    </source>
</evidence>
<gene>
    <name evidence="2" type="ORF">EDD31_0063</name>
</gene>
<name>A0A3N2B8W6_9MICO</name>
<keyword evidence="3" id="KW-1185">Reference proteome</keyword>
<feature type="region of interest" description="Disordered" evidence="1">
    <location>
        <begin position="209"/>
        <end position="230"/>
    </location>
</feature>
<protein>
    <recommendedName>
        <fullName evidence="4">Protein ImuA</fullName>
    </recommendedName>
</protein>
<accession>A0A3N2B8W6</accession>
<dbReference type="RefSeq" id="WP_148058819.1">
    <property type="nucleotide sequence ID" value="NZ_RKHK01000001.1"/>
</dbReference>
<proteinExistence type="predicted"/>
<dbReference type="AlphaFoldDB" id="A0A3N2B8W6"/>
<reference evidence="2 3" key="1">
    <citation type="submission" date="2018-11" db="EMBL/GenBank/DDBJ databases">
        <title>Sequencing the genomes of 1000 actinobacteria strains.</title>
        <authorList>
            <person name="Klenk H.-P."/>
        </authorList>
    </citation>
    <scope>NUCLEOTIDE SEQUENCE [LARGE SCALE GENOMIC DNA]</scope>
    <source>
        <strain evidence="2 3">DSM 11294</strain>
    </source>
</reference>
<sequence>MSVASLDRLAAARSALSSAEMRTGVRREEIEVEGFDDGAHLTLPAALAPLTPTGTLPRGAVVQVTGSTSLLLALAGAATGEEGWCAVVACPHLGWRAAAAAGLSVERTVVIPAPGPDAPTAIGALAEGMDVLVLGACPALRDRDRRSLAGRLRARDALLFSHAPWPGARVTLRAEHEEPQQLGEGLRLTVHATGRAIPGTWSSQLILGDGPPRAEPHSQAAAPARHLRAV</sequence>
<dbReference type="EMBL" id="RKHK01000001">
    <property type="protein sequence ID" value="ROR71726.1"/>
    <property type="molecule type" value="Genomic_DNA"/>
</dbReference>
<evidence type="ECO:0000313" key="2">
    <source>
        <dbReference type="EMBL" id="ROR71726.1"/>
    </source>
</evidence>
<evidence type="ECO:0000313" key="3">
    <source>
        <dbReference type="Proteomes" id="UP000280668"/>
    </source>
</evidence>
<organism evidence="2 3">
    <name type="scientific">Bogoriella caseilytica</name>
    <dbReference type="NCBI Taxonomy" id="56055"/>
    <lineage>
        <taxon>Bacteria</taxon>
        <taxon>Bacillati</taxon>
        <taxon>Actinomycetota</taxon>
        <taxon>Actinomycetes</taxon>
        <taxon>Micrococcales</taxon>
        <taxon>Bogoriellaceae</taxon>
        <taxon>Bogoriella</taxon>
    </lineage>
</organism>
<evidence type="ECO:0008006" key="4">
    <source>
        <dbReference type="Google" id="ProtNLM"/>
    </source>
</evidence>
<dbReference type="Proteomes" id="UP000280668">
    <property type="component" value="Unassembled WGS sequence"/>
</dbReference>
<dbReference type="OrthoDB" id="3873597at2"/>